<sequence>MSADLDIWGRPLAELPDWQLREDARAMISDAFTLANALAADPLTHLAARRRIPFLDRDALLATVKDYTGICGGLRRRFASEEERAGSADRRLAGQDALQQALDQRLRDLTPPCAPDRPNGAAPRALILGGQPGSGKTLMQDVVRLSFPEYTAVYDGDDNALFHPDFQRIVRHDPHNGHGTAADELPEDFHSRCLDHLSAGETKYDVIASHPLGRREWADSWVEGFKRHGYHVTVAIVSANAADSRLGILHRYQRQRDREGYARWVPPELHDEFHENIPAVAEHLEASPNVDVLYIIDRDGLVIYNSERPER</sequence>
<evidence type="ECO:0000256" key="3">
    <source>
        <dbReference type="ARBA" id="ARBA00022741"/>
    </source>
</evidence>
<keyword evidence="4" id="KW-0067">ATP-binding</keyword>
<accession>A0ABT4TZ19</accession>
<dbReference type="SUPFAM" id="SSF52540">
    <property type="entry name" value="P-loop containing nucleoside triphosphate hydrolases"/>
    <property type="match status" value="1"/>
</dbReference>
<dbReference type="Gene3D" id="3.40.50.300">
    <property type="entry name" value="P-loop containing nucleotide triphosphate hydrolases"/>
    <property type="match status" value="1"/>
</dbReference>
<keyword evidence="3" id="KW-0547">Nucleotide-binding</keyword>
<dbReference type="InterPro" id="IPR027417">
    <property type="entry name" value="P-loop_NTPase"/>
</dbReference>
<evidence type="ECO:0000256" key="5">
    <source>
        <dbReference type="ARBA" id="ARBA00032897"/>
    </source>
</evidence>
<evidence type="ECO:0000256" key="4">
    <source>
        <dbReference type="ARBA" id="ARBA00022840"/>
    </source>
</evidence>
<evidence type="ECO:0000256" key="1">
    <source>
        <dbReference type="ARBA" id="ARBA00009104"/>
    </source>
</evidence>
<dbReference type="EC" id="2.7.1.176" evidence="2"/>
<dbReference type="EMBL" id="JAQFWQ010000004">
    <property type="protein sequence ID" value="MDA2809479.1"/>
    <property type="molecule type" value="Genomic_DNA"/>
</dbReference>
<keyword evidence="9" id="KW-1185">Reference proteome</keyword>
<evidence type="ECO:0000313" key="8">
    <source>
        <dbReference type="EMBL" id="MDA2809479.1"/>
    </source>
</evidence>
<reference evidence="8 9" key="1">
    <citation type="submission" date="2023-01" db="EMBL/GenBank/DDBJ databases">
        <title>Draft genome sequence of Nocardiopsis sp. RSe5-2 isolated from halophytes.</title>
        <authorList>
            <person name="Duangmal K."/>
            <person name="Chantavorakit T."/>
        </authorList>
    </citation>
    <scope>NUCLEOTIDE SEQUENCE [LARGE SCALE GENOMIC DNA]</scope>
    <source>
        <strain evidence="8 9">RSe5-2</strain>
    </source>
</reference>
<comment type="caution">
    <text evidence="8">The sequence shown here is derived from an EMBL/GenBank/DDBJ whole genome shotgun (WGS) entry which is preliminary data.</text>
</comment>
<proteinExistence type="inferred from homology"/>
<dbReference type="RefSeq" id="WP_270683385.1">
    <property type="nucleotide sequence ID" value="NZ_JAQFWQ010000004.1"/>
</dbReference>
<evidence type="ECO:0000256" key="6">
    <source>
        <dbReference type="ARBA" id="ARBA00048178"/>
    </source>
</evidence>
<protein>
    <recommendedName>
        <fullName evidence="5">UDP-N-acetylglucosamine kinase</fullName>
        <ecNumber evidence="2">2.7.1.176</ecNumber>
    </recommendedName>
    <alternativeName>
        <fullName evidence="5">UDP-N-acetylglucosamine kinase</fullName>
    </alternativeName>
</protein>
<gene>
    <name evidence="8" type="ORF">O4J56_02405</name>
</gene>
<organism evidence="8 9">
    <name type="scientific">Nocardiopsis endophytica</name>
    <dbReference type="NCBI Taxonomy" id="3018445"/>
    <lineage>
        <taxon>Bacteria</taxon>
        <taxon>Bacillati</taxon>
        <taxon>Actinomycetota</taxon>
        <taxon>Actinomycetes</taxon>
        <taxon>Streptosporangiales</taxon>
        <taxon>Nocardiopsidaceae</taxon>
        <taxon>Nocardiopsis</taxon>
    </lineage>
</organism>
<name>A0ABT4TZ19_9ACTN</name>
<comment type="similarity">
    <text evidence="1">Belongs to the zeta toxin family.</text>
</comment>
<evidence type="ECO:0000259" key="7">
    <source>
        <dbReference type="Pfam" id="PF06414"/>
    </source>
</evidence>
<dbReference type="Pfam" id="PF06414">
    <property type="entry name" value="Zeta_toxin"/>
    <property type="match status" value="1"/>
</dbReference>
<feature type="domain" description="Zeta toxin" evidence="7">
    <location>
        <begin position="118"/>
        <end position="307"/>
    </location>
</feature>
<dbReference type="Proteomes" id="UP001527866">
    <property type="component" value="Unassembled WGS sequence"/>
</dbReference>
<evidence type="ECO:0000313" key="9">
    <source>
        <dbReference type="Proteomes" id="UP001527866"/>
    </source>
</evidence>
<dbReference type="InterPro" id="IPR010488">
    <property type="entry name" value="Zeta_toxin_domain"/>
</dbReference>
<comment type="catalytic activity">
    <reaction evidence="6">
        <text>UDP-N-acetyl-alpha-D-glucosamine + ATP = UDP-N-acetyl-alpha-D-glucosamine 3'-phosphate + ADP + H(+)</text>
        <dbReference type="Rhea" id="RHEA:32671"/>
        <dbReference type="ChEBI" id="CHEBI:15378"/>
        <dbReference type="ChEBI" id="CHEBI:30616"/>
        <dbReference type="ChEBI" id="CHEBI:57705"/>
        <dbReference type="ChEBI" id="CHEBI:64353"/>
        <dbReference type="ChEBI" id="CHEBI:456216"/>
        <dbReference type="EC" id="2.7.1.176"/>
    </reaction>
</comment>
<evidence type="ECO:0000256" key="2">
    <source>
        <dbReference type="ARBA" id="ARBA00011963"/>
    </source>
</evidence>